<dbReference type="Pfam" id="PF05007">
    <property type="entry name" value="Mannosyl_trans"/>
    <property type="match status" value="1"/>
</dbReference>
<evidence type="ECO:0000256" key="12">
    <source>
        <dbReference type="ARBA" id="ARBA00093608"/>
    </source>
</evidence>
<protein>
    <recommendedName>
        <fullName evidence="12 13">GPI alpha-1,4-mannosyltransferase I, catalytic subunit</fullName>
        <ecNumber evidence="13">2.4.1.-</ecNumber>
    </recommendedName>
    <alternativeName>
        <fullName evidence="13">GPI mannosyltransferase I</fullName>
    </alternativeName>
</protein>
<reference evidence="14" key="1">
    <citation type="journal article" date="2011" name="Genome Res.">
        <title>Deep small RNA sequencing from the nematode Ascaris reveals conservation, functional diversification, and novel developmental profiles.</title>
        <authorList>
            <person name="Wang J."/>
            <person name="Czech B."/>
            <person name="Crunk A."/>
            <person name="Wallace A."/>
            <person name="Mitreva M."/>
            <person name="Hannon G.J."/>
            <person name="Davis R.E."/>
        </authorList>
    </citation>
    <scope>NUCLEOTIDE SEQUENCE</scope>
</reference>
<evidence type="ECO:0000256" key="8">
    <source>
        <dbReference type="ARBA" id="ARBA00022824"/>
    </source>
</evidence>
<feature type="transmembrane region" description="Helical" evidence="13">
    <location>
        <begin position="123"/>
        <end position="140"/>
    </location>
</feature>
<keyword evidence="5 13" id="KW-0328">Glycosyltransferase</keyword>
<proteinExistence type="evidence at transcript level"/>
<sequence>METVSSFSVLHVPAHPLLHASNCGRIASVFTPFFFSHVELQDVRCLFVQTVCNPQALEPQKFAYSRLTVQVYLKCVLRCDLILSLRTIMQKRGGSVSSSAECTSDSDSESSEERVIAWTTAKIFLTAFLFRALLVCYGPVHDYLFDVNFTDVDYKVFTDAAAYVRRGRSPYERATYRYTPLLAWLLVPNTVWPEFGKMMFCVLDVAVGYVCYEMATTLLLARMSSKRTHSQITRKAKQAIVMFWLANPLTAIISARGNADVVVCAAVVYTLRLLLNNQWLLAAMVHGLIAVQLKIYPLIYLPSIFLYISNVRIATGYLDYCRKFLLNWKGFVFVLVSLISFALSVLVYFLLYGNRYLHESLLYHISRTDTRHNFSPYFYSFYLLDGEATFSQLIGRIAFGPQAALIFFISIRFYDDLPFCWMLITMVFIAFNKVCTSQYFVWFICLLPIAQRSIEMSLKRSVVLSSMWIIAQATWLLPAYFLEFWGVDSFLFIWLASLLFFSTNVFLVVQLITHYRDPFQR</sequence>
<feature type="transmembrane region" description="Helical" evidence="13">
    <location>
        <begin position="330"/>
        <end position="351"/>
    </location>
</feature>
<dbReference type="PANTHER" id="PTHR12886">
    <property type="entry name" value="PIG-M MANNOSYLTRANSFERASE"/>
    <property type="match status" value="1"/>
</dbReference>
<dbReference type="GO" id="GO:0005789">
    <property type="term" value="C:endoplasmic reticulum membrane"/>
    <property type="evidence" value="ECO:0007669"/>
    <property type="project" value="UniProtKB-SubCell"/>
</dbReference>
<accession>F1KXA8</accession>
<evidence type="ECO:0000256" key="5">
    <source>
        <dbReference type="ARBA" id="ARBA00022676"/>
    </source>
</evidence>
<organism evidence="14">
    <name type="scientific">Ascaris suum</name>
    <name type="common">Pig roundworm</name>
    <name type="synonym">Ascaris lumbricoides</name>
    <dbReference type="NCBI Taxonomy" id="6253"/>
    <lineage>
        <taxon>Eukaryota</taxon>
        <taxon>Metazoa</taxon>
        <taxon>Ecdysozoa</taxon>
        <taxon>Nematoda</taxon>
        <taxon>Chromadorea</taxon>
        <taxon>Rhabditida</taxon>
        <taxon>Spirurina</taxon>
        <taxon>Ascaridomorpha</taxon>
        <taxon>Ascaridoidea</taxon>
        <taxon>Ascarididae</taxon>
        <taxon>Ascaris</taxon>
    </lineage>
</organism>
<dbReference type="UniPathway" id="UPA00196"/>
<feature type="transmembrane region" description="Helical" evidence="13">
    <location>
        <begin position="426"/>
        <end position="450"/>
    </location>
</feature>
<feature type="transmembrane region" description="Helical" evidence="13">
    <location>
        <begin position="241"/>
        <end position="268"/>
    </location>
</feature>
<dbReference type="InterPro" id="IPR007704">
    <property type="entry name" value="PIG-M"/>
</dbReference>
<keyword evidence="8 13" id="KW-0256">Endoplasmic reticulum</keyword>
<comment type="subcellular location">
    <subcellularLocation>
        <location evidence="1 13">Endoplasmic reticulum membrane</location>
        <topology evidence="1 13">Multi-pass membrane protein</topology>
    </subcellularLocation>
</comment>
<comment type="pathway">
    <text evidence="2 13">Glycolipid biosynthesis; glycosylphosphatidylinositol-anchor biosynthesis.</text>
</comment>
<feature type="transmembrane region" description="Helical" evidence="13">
    <location>
        <begin position="298"/>
        <end position="318"/>
    </location>
</feature>
<feature type="transmembrane region" description="Helical" evidence="13">
    <location>
        <begin position="195"/>
        <end position="220"/>
    </location>
</feature>
<feature type="transmembrane region" description="Helical" evidence="13">
    <location>
        <begin position="462"/>
        <end position="485"/>
    </location>
</feature>
<feature type="transmembrane region" description="Helical" evidence="13">
    <location>
        <begin position="491"/>
        <end position="512"/>
    </location>
</feature>
<evidence type="ECO:0000256" key="2">
    <source>
        <dbReference type="ARBA" id="ARBA00004687"/>
    </source>
</evidence>
<evidence type="ECO:0000256" key="13">
    <source>
        <dbReference type="RuleBase" id="RU365064"/>
    </source>
</evidence>
<evidence type="ECO:0000256" key="3">
    <source>
        <dbReference type="ARBA" id="ARBA00011071"/>
    </source>
</evidence>
<keyword evidence="6 13" id="KW-0808">Transferase</keyword>
<dbReference type="EMBL" id="JI167441">
    <property type="protein sequence ID" value="ADY42512.1"/>
    <property type="molecule type" value="mRNA"/>
</dbReference>
<evidence type="ECO:0000256" key="7">
    <source>
        <dbReference type="ARBA" id="ARBA00022692"/>
    </source>
</evidence>
<evidence type="ECO:0000256" key="6">
    <source>
        <dbReference type="ARBA" id="ARBA00022679"/>
    </source>
</evidence>
<evidence type="ECO:0000256" key="9">
    <source>
        <dbReference type="ARBA" id="ARBA00022989"/>
    </source>
</evidence>
<evidence type="ECO:0000256" key="1">
    <source>
        <dbReference type="ARBA" id="ARBA00004477"/>
    </source>
</evidence>
<keyword evidence="10 13" id="KW-0472">Membrane</keyword>
<comment type="similarity">
    <text evidence="3 13">Belongs to the PIGM family.</text>
</comment>
<keyword evidence="9 13" id="KW-1133">Transmembrane helix</keyword>
<dbReference type="GO" id="GO:0006506">
    <property type="term" value="P:GPI anchor biosynthetic process"/>
    <property type="evidence" value="ECO:0007669"/>
    <property type="project" value="UniProtKB-UniPathway"/>
</dbReference>
<keyword evidence="4 13" id="KW-0337">GPI-anchor biosynthesis</keyword>
<name>F1KXA8_ASCSU</name>
<dbReference type="GO" id="GO:0004376">
    <property type="term" value="F:GPI mannosyltransferase activity"/>
    <property type="evidence" value="ECO:0007669"/>
    <property type="project" value="InterPro"/>
</dbReference>
<evidence type="ECO:0000256" key="4">
    <source>
        <dbReference type="ARBA" id="ARBA00022502"/>
    </source>
</evidence>
<dbReference type="PANTHER" id="PTHR12886:SF0">
    <property type="entry name" value="GPI MANNOSYLTRANSFERASE 1"/>
    <property type="match status" value="1"/>
</dbReference>
<keyword evidence="7 13" id="KW-0812">Transmembrane</keyword>
<evidence type="ECO:0000313" key="14">
    <source>
        <dbReference type="EMBL" id="ADY42512.1"/>
    </source>
</evidence>
<comment type="function">
    <text evidence="11 13">Catalytic subunit of the glycosylphosphatidylinositol-mannosyltransferase I complex which catalyzes the transfer of the first mannose, via an alpha-1,4 bond from a dolichol-phosphate-mannose (Dol-P-Man) to the glucosaminyl acyl phosphatidylinositol (GlcN-(acyl)PI) intermediate to generate alpha-D-Man-(1-&gt;4)-alpha-D-GlcN-(1-&gt;6)-(1-radyl,2-acyl-sn-glycero-3-phospho)-2-acyl-inositol and participates in the sixth step of the glycosylphosphatidylinositol-anchor biosynthesis.</text>
</comment>
<dbReference type="AlphaFoldDB" id="F1KXA8"/>
<evidence type="ECO:0000256" key="11">
    <source>
        <dbReference type="ARBA" id="ARBA00093408"/>
    </source>
</evidence>
<evidence type="ECO:0000256" key="10">
    <source>
        <dbReference type="ARBA" id="ARBA00023136"/>
    </source>
</evidence>
<dbReference type="EC" id="2.4.1.-" evidence="13"/>
<dbReference type="GO" id="GO:0051751">
    <property type="term" value="F:alpha-1,4-mannosyltransferase activity"/>
    <property type="evidence" value="ECO:0007669"/>
    <property type="project" value="InterPro"/>
</dbReference>
<dbReference type="GO" id="GO:1990529">
    <property type="term" value="C:glycosylphosphatidylinositol-mannosyltransferase I complex"/>
    <property type="evidence" value="ECO:0007669"/>
    <property type="project" value="TreeGrafter"/>
</dbReference>